<dbReference type="EMBL" id="JBHFNR010000166">
    <property type="protein sequence ID" value="MFB2895678.1"/>
    <property type="molecule type" value="Genomic_DNA"/>
</dbReference>
<comment type="caution">
    <text evidence="1">The sequence shown here is derived from an EMBL/GenBank/DDBJ whole genome shotgun (WGS) entry which is preliminary data.</text>
</comment>
<protein>
    <submittedName>
        <fullName evidence="1">Uncharacterized protein</fullName>
    </submittedName>
</protein>
<sequence>MSFFKIQNHNLSYGFSWRTMMLGAYLDRLKLPTVTIWDIRIYPFFWVYIHLEVMTK</sequence>
<organism evidence="1 2">
    <name type="scientific">Floridaenema flaviceps BLCC-F50</name>
    <dbReference type="NCBI Taxonomy" id="3153642"/>
    <lineage>
        <taxon>Bacteria</taxon>
        <taxon>Bacillati</taxon>
        <taxon>Cyanobacteriota</taxon>
        <taxon>Cyanophyceae</taxon>
        <taxon>Oscillatoriophycideae</taxon>
        <taxon>Aerosakkonematales</taxon>
        <taxon>Aerosakkonemataceae</taxon>
        <taxon>Floridanema</taxon>
        <taxon>Floridanema flaviceps</taxon>
    </lineage>
</organism>
<evidence type="ECO:0000313" key="1">
    <source>
        <dbReference type="EMBL" id="MFB2895678.1"/>
    </source>
</evidence>
<proteinExistence type="predicted"/>
<name>A0ABV4XVB7_9CYAN</name>
<gene>
    <name evidence="1" type="ORF">ACE1CI_22455</name>
</gene>
<reference evidence="1 2" key="1">
    <citation type="submission" date="2024-09" db="EMBL/GenBank/DDBJ databases">
        <title>Floridaenema gen nov. (Aerosakkonemataceae, Aerosakkonematales ord. nov., Cyanobacteria) from benthic tropical and subtropical fresh waters, with the description of four new species.</title>
        <authorList>
            <person name="Moretto J.A."/>
            <person name="Berthold D.E."/>
            <person name="Lefler F.W."/>
            <person name="Huang I.-S."/>
            <person name="Laughinghouse H. IV."/>
        </authorList>
    </citation>
    <scope>NUCLEOTIDE SEQUENCE [LARGE SCALE GENOMIC DNA]</scope>
    <source>
        <strain evidence="1 2">BLCC-F50</strain>
    </source>
</reference>
<accession>A0ABV4XVB7</accession>
<keyword evidence="2" id="KW-1185">Reference proteome</keyword>
<evidence type="ECO:0000313" key="2">
    <source>
        <dbReference type="Proteomes" id="UP001576784"/>
    </source>
</evidence>
<dbReference type="Proteomes" id="UP001576784">
    <property type="component" value="Unassembled WGS sequence"/>
</dbReference>